<evidence type="ECO:0000313" key="3">
    <source>
        <dbReference type="Proteomes" id="UP000070531"/>
    </source>
</evidence>
<feature type="signal peptide" evidence="1">
    <location>
        <begin position="1"/>
        <end position="29"/>
    </location>
</feature>
<dbReference type="Proteomes" id="UP000070531">
    <property type="component" value="Unassembled WGS sequence"/>
</dbReference>
<evidence type="ECO:0008006" key="4">
    <source>
        <dbReference type="Google" id="ProtNLM"/>
    </source>
</evidence>
<dbReference type="PATRIC" id="fig|419005.5.peg.2138"/>
<evidence type="ECO:0000313" key="2">
    <source>
        <dbReference type="EMBL" id="KXB74146.1"/>
    </source>
</evidence>
<keyword evidence="1" id="KW-0732">Signal</keyword>
<comment type="caution">
    <text evidence="2">The sequence shown here is derived from an EMBL/GenBank/DDBJ whole genome shotgun (WGS) entry which is preliminary data.</text>
</comment>
<dbReference type="AlphaFoldDB" id="A0A134B2H6"/>
<protein>
    <recommendedName>
        <fullName evidence="4">Transglycosylase SLT domain-containing protein</fullName>
    </recommendedName>
</protein>
<sequence length="148" mass="17007">MLRKYLMMRFLKVIVFSLLINLFSVSVNAEEKVNGNEFNWKPVIDAIIHLESRGKAKAVNGQYAGVLQISPVLVKECNNILQARGSKKRYTLSDRFNVQKSKEMFLVIQSFHNPLNNIEKGIRIWAGGIRYSIAKTQKYVQKVFAVMK</sequence>
<name>A0A134B2H6_9BACT</name>
<reference evidence="2 3" key="1">
    <citation type="submission" date="2016-01" db="EMBL/GenBank/DDBJ databases">
        <authorList>
            <person name="Oliw E.H."/>
        </authorList>
    </citation>
    <scope>NUCLEOTIDE SEQUENCE [LARGE SCALE GENOMIC DNA]</scope>
    <source>
        <strain evidence="2 3">DNF00307</strain>
    </source>
</reference>
<proteinExistence type="predicted"/>
<feature type="chain" id="PRO_5007462141" description="Transglycosylase SLT domain-containing protein" evidence="1">
    <location>
        <begin position="30"/>
        <end position="148"/>
    </location>
</feature>
<gene>
    <name evidence="2" type="ORF">HMPREF1860_02136</name>
</gene>
<dbReference type="EMBL" id="LSDL01000153">
    <property type="protein sequence ID" value="KXB74146.1"/>
    <property type="molecule type" value="Genomic_DNA"/>
</dbReference>
<evidence type="ECO:0000256" key="1">
    <source>
        <dbReference type="SAM" id="SignalP"/>
    </source>
</evidence>
<accession>A0A134B2H6</accession>
<organism evidence="2">
    <name type="scientific">Prevotella amnii</name>
    <dbReference type="NCBI Taxonomy" id="419005"/>
    <lineage>
        <taxon>Bacteria</taxon>
        <taxon>Pseudomonadati</taxon>
        <taxon>Bacteroidota</taxon>
        <taxon>Bacteroidia</taxon>
        <taxon>Bacteroidales</taxon>
        <taxon>Prevotellaceae</taxon>
        <taxon>Prevotella</taxon>
    </lineage>
</organism>